<dbReference type="Proteomes" id="UP000254978">
    <property type="component" value="Unassembled WGS sequence"/>
</dbReference>
<evidence type="ECO:0000256" key="1">
    <source>
        <dbReference type="SAM" id="MobiDB-lite"/>
    </source>
</evidence>
<dbReference type="EMBL" id="UGQT01000001">
    <property type="protein sequence ID" value="STZ59362.1"/>
    <property type="molecule type" value="Genomic_DNA"/>
</dbReference>
<proteinExistence type="predicted"/>
<evidence type="ECO:0000256" key="2">
    <source>
        <dbReference type="SAM" id="SignalP"/>
    </source>
</evidence>
<evidence type="ECO:0008006" key="5">
    <source>
        <dbReference type="Google" id="ProtNLM"/>
    </source>
</evidence>
<feature type="chain" id="PRO_5016589944" description="PE-PGRS family protein" evidence="2">
    <location>
        <begin position="23"/>
        <end position="559"/>
    </location>
</feature>
<organism evidence="3 4">
    <name type="scientific">Mycolicibacterium tokaiense</name>
    <dbReference type="NCBI Taxonomy" id="39695"/>
    <lineage>
        <taxon>Bacteria</taxon>
        <taxon>Bacillati</taxon>
        <taxon>Actinomycetota</taxon>
        <taxon>Actinomycetes</taxon>
        <taxon>Mycobacteriales</taxon>
        <taxon>Mycobacteriaceae</taxon>
        <taxon>Mycolicibacterium</taxon>
    </lineage>
</organism>
<feature type="signal peptide" evidence="2">
    <location>
        <begin position="1"/>
        <end position="22"/>
    </location>
</feature>
<keyword evidence="2" id="KW-0732">Signal</keyword>
<feature type="region of interest" description="Disordered" evidence="1">
    <location>
        <begin position="471"/>
        <end position="559"/>
    </location>
</feature>
<accession>A0A378TEX4</accession>
<reference evidence="3 4" key="1">
    <citation type="submission" date="2018-06" db="EMBL/GenBank/DDBJ databases">
        <authorList>
            <consortium name="Pathogen Informatics"/>
            <person name="Doyle S."/>
        </authorList>
    </citation>
    <scope>NUCLEOTIDE SEQUENCE [LARGE SCALE GENOMIC DNA]</scope>
    <source>
        <strain evidence="3 4">NCTC10821</strain>
    </source>
</reference>
<feature type="compositionally biased region" description="Polar residues" evidence="1">
    <location>
        <begin position="547"/>
        <end position="559"/>
    </location>
</feature>
<keyword evidence="4" id="KW-1185">Reference proteome</keyword>
<evidence type="ECO:0000313" key="3">
    <source>
        <dbReference type="EMBL" id="STZ59362.1"/>
    </source>
</evidence>
<gene>
    <name evidence="3" type="ORF">NCTC10821_02890</name>
</gene>
<sequence>MQITARSSLTAGVSLTAATALALSPIVVPANERVTNLPAVTTADIQLTVTPGDVTAFFDNIQAEIESFNSAVAQFALIPSQTVVQGLQAAIELNNQIYDSLIAATNNVTLRAMLETLQVSADNGLQSLAFAVGDNGETVVYSHQQIADLLSGIVTGSLSNVIAAAVGVLNNPLTVGNYANLLSSGVVASAALVGTNTGEIIRSAAHVPLELTRTQLHLASSQINNALFAVGQLITDVVSASGSELIGAVATAIESITLIPAQLVLNTPFQLANNTIGAVDEGLNILLNGIVGNVASVGPAALGLIGIASTVLQLAINEVGANPLDPARYLEASGALIAGGFDSFNLSVATAGDLARVPLDLVYRVVNPEPGTGSLTYSVIRMNEMIGTALSGLLVELGLPEEISNLPRVVATQLNTVISGGADLLVDGLGFADEVIGGTTGFLIDVSADIENALLGANTPPADDPQVTALAVSEDSGDSGVDDSDDETAAEELPAEDEPAEDEVADEEPADEETLEDAAADPAEDEPSEDADTTAQDASESDEMPTEKTNSTSTSAPAE</sequence>
<feature type="compositionally biased region" description="Acidic residues" evidence="1">
    <location>
        <begin position="475"/>
        <end position="532"/>
    </location>
</feature>
<evidence type="ECO:0000313" key="4">
    <source>
        <dbReference type="Proteomes" id="UP000254978"/>
    </source>
</evidence>
<protein>
    <recommendedName>
        <fullName evidence="5">PE-PGRS family protein</fullName>
    </recommendedName>
</protein>
<dbReference type="AlphaFoldDB" id="A0A378TEX4"/>
<name>A0A378TEX4_9MYCO</name>